<accession>A0A842HNN0</accession>
<dbReference type="RefSeq" id="WP_185779725.1">
    <property type="nucleotide sequence ID" value="NZ_JACJUU010000005.1"/>
</dbReference>
<gene>
    <name evidence="1" type="ORF">GTU67_08285</name>
</gene>
<proteinExistence type="predicted"/>
<dbReference type="AlphaFoldDB" id="A0A842HNN0"/>
<reference evidence="1 2" key="1">
    <citation type="submission" date="2020-08" db="EMBL/GenBank/DDBJ databases">
        <title>Paraeoetvoesia sp. YC-7-48 draft genome sequence.</title>
        <authorList>
            <person name="Yao L."/>
        </authorList>
    </citation>
    <scope>NUCLEOTIDE SEQUENCE [LARGE SCALE GENOMIC DNA]</scope>
    <source>
        <strain evidence="2">YC-7-48</strain>
    </source>
</reference>
<organism evidence="1 2">
    <name type="scientific">Pusillimonas minor</name>
    <dbReference type="NCBI Taxonomy" id="2697024"/>
    <lineage>
        <taxon>Bacteria</taxon>
        <taxon>Pseudomonadati</taxon>
        <taxon>Pseudomonadota</taxon>
        <taxon>Betaproteobacteria</taxon>
        <taxon>Burkholderiales</taxon>
        <taxon>Alcaligenaceae</taxon>
        <taxon>Pusillimonas</taxon>
    </lineage>
</organism>
<evidence type="ECO:0000313" key="2">
    <source>
        <dbReference type="Proteomes" id="UP000545386"/>
    </source>
</evidence>
<name>A0A842HNN0_9BURK</name>
<dbReference type="EMBL" id="JACJUU010000005">
    <property type="protein sequence ID" value="MBC2769907.1"/>
    <property type="molecule type" value="Genomic_DNA"/>
</dbReference>
<dbReference type="InterPro" id="IPR010775">
    <property type="entry name" value="DUF1365"/>
</dbReference>
<evidence type="ECO:0000313" key="1">
    <source>
        <dbReference type="EMBL" id="MBC2769907.1"/>
    </source>
</evidence>
<dbReference type="Proteomes" id="UP000545386">
    <property type="component" value="Unassembled WGS sequence"/>
</dbReference>
<comment type="caution">
    <text evidence="1">The sequence shown here is derived from an EMBL/GenBank/DDBJ whole genome shotgun (WGS) entry which is preliminary data.</text>
</comment>
<dbReference type="Pfam" id="PF07103">
    <property type="entry name" value="DUF1365"/>
    <property type="match status" value="1"/>
</dbReference>
<dbReference type="PANTHER" id="PTHR33973:SF4">
    <property type="entry name" value="OS07G0153300 PROTEIN"/>
    <property type="match status" value="1"/>
</dbReference>
<sequence length="259" mass="29091">MAAAAIPPSVAKIGKGVVRHTRLRPARNAFAYKTWFLMLPMRSWRHTPVAGLKRNQRGWVSFYDTDHGDGGPDALAWLEDVLLQVGIQADGEVWLHTYPRVLGYVFNPVSFWYAHDADGTLKAIVAEVNNTFGQRHCYLLTGPDLRWGQELHAKKTFHVSPFCQVNGGYRFRFMQTTGGPSQAPRTVARIDYDDDAGPLLQTSVSGVLTPLTPNSLWRTVMSMPLLTLAIIARIHWQAAKLFWKRVPFSTKPLKSAPHD</sequence>
<protein>
    <submittedName>
        <fullName evidence="1">DUF1365 domain-containing protein</fullName>
    </submittedName>
</protein>
<dbReference type="PANTHER" id="PTHR33973">
    <property type="entry name" value="OS07G0153300 PROTEIN"/>
    <property type="match status" value="1"/>
</dbReference>
<keyword evidence="2" id="KW-1185">Reference proteome</keyword>